<feature type="compositionally biased region" description="Low complexity" evidence="1">
    <location>
        <begin position="399"/>
        <end position="410"/>
    </location>
</feature>
<sequence>MSNSTYAAPTAPSTAPAAPAATGAGAPRIAGNGPFPPPTAASGGVPGLTPDIPICAIFLALFVAGAATNMTIFQRNRRRSYKFFFSVLLFGFCMARIVALSMRIVWASKPRDVNVAIASQIFTAAGVLILFITNLIFAQRIIRAYHPFFGWSKSITWLFRVLFGSLIALLVMVISVTVQSFFTQDPGVRMIDRNIQLFCATYLAVFAFLPIPLVTLAAVVPRRTKIDKFGEGHFRTKFALLTFTALLLAAGAIFRAVIAYYPRPVNNPAWYHGKAPYYCFNFGIELVVVYVYAVSRFDKRFHIPDGSSAPGHYSCSDYGPRRSAVAAAVAAADFEKRSSYAYGKMASSVEEGSASVWTGSRYSTIKKGSGSSKSLPSSLGRPSVTARPSSSRGPGGLSSSGRSLKSVRSLYSPAATDENAVVSGEMDGGSSEATRAEDLAWMARAMVGFHSHEFGVDPLSPYDEILRLDRPLPPLPPAPPPREYPPLLPPTEVLGPDLAYGYVQVAGGGGGIMGAISEGTEAEEEEEEEERYHHPE</sequence>
<accession>A0A090D9B4</accession>
<evidence type="ECO:0000313" key="4">
    <source>
        <dbReference type="Proteomes" id="UP000001197"/>
    </source>
</evidence>
<dbReference type="STRING" id="515849.A0A090D9B4"/>
<keyword evidence="2" id="KW-1133">Transmembrane helix</keyword>
<keyword evidence="4" id="KW-1185">Reference proteome</keyword>
<evidence type="ECO:0000256" key="2">
    <source>
        <dbReference type="SAM" id="Phobius"/>
    </source>
</evidence>
<reference evidence="3 4" key="1">
    <citation type="journal article" date="2008" name="Genome Biol.">
        <title>The genome sequence of the model ascomycete fungus Podospora anserina.</title>
        <authorList>
            <person name="Espagne E."/>
            <person name="Lespinet O."/>
            <person name="Malagnac F."/>
            <person name="Da Silva C."/>
            <person name="Jaillon O."/>
            <person name="Porcel B.M."/>
            <person name="Couloux A."/>
            <person name="Aury J.-M."/>
            <person name="Segurens B."/>
            <person name="Poulain J."/>
            <person name="Anthouard V."/>
            <person name="Grossetete S."/>
            <person name="Khalili H."/>
            <person name="Coppin E."/>
            <person name="Dequard-Chablat M."/>
            <person name="Picard M."/>
            <person name="Contamine V."/>
            <person name="Arnaise S."/>
            <person name="Bourdais A."/>
            <person name="Berteaux-Lecellier V."/>
            <person name="Gautheret D."/>
            <person name="de Vries R.P."/>
            <person name="Battaglia E."/>
            <person name="Coutinho P.M."/>
            <person name="Danchin E.G.J."/>
            <person name="Henrissat B."/>
            <person name="El Khoury R."/>
            <person name="Sainsard-Chanet A."/>
            <person name="Boivin A."/>
            <person name="Pinan-Lucarre B."/>
            <person name="Sellem C.H."/>
            <person name="Debuchy R."/>
            <person name="Wincker P."/>
            <person name="Weissenbach J."/>
            <person name="Silar P."/>
        </authorList>
    </citation>
    <scope>NUCLEOTIDE SEQUENCE [LARGE SCALE GENOMIC DNA]</scope>
    <source>
        <strain evidence="4">S / ATCC MYA-4624 / DSM 980 / FGSC 10383</strain>
    </source>
</reference>
<feature type="transmembrane region" description="Helical" evidence="2">
    <location>
        <begin position="194"/>
        <end position="219"/>
    </location>
</feature>
<dbReference type="InParanoid" id="A0A090D9B4"/>
<feature type="transmembrane region" description="Helical" evidence="2">
    <location>
        <begin position="240"/>
        <end position="263"/>
    </location>
</feature>
<feature type="transmembrane region" description="Helical" evidence="2">
    <location>
        <begin position="117"/>
        <end position="137"/>
    </location>
</feature>
<proteinExistence type="predicted"/>
<evidence type="ECO:0000313" key="3">
    <source>
        <dbReference type="EMBL" id="CDP30843.1"/>
    </source>
</evidence>
<evidence type="ECO:0000256" key="1">
    <source>
        <dbReference type="SAM" id="MobiDB-lite"/>
    </source>
</evidence>
<organism evidence="3 4">
    <name type="scientific">Podospora anserina (strain S / ATCC MYA-4624 / DSM 980 / FGSC 10383)</name>
    <name type="common">Pleurage anserina</name>
    <dbReference type="NCBI Taxonomy" id="515849"/>
    <lineage>
        <taxon>Eukaryota</taxon>
        <taxon>Fungi</taxon>
        <taxon>Dikarya</taxon>
        <taxon>Ascomycota</taxon>
        <taxon>Pezizomycotina</taxon>
        <taxon>Sordariomycetes</taxon>
        <taxon>Sordariomycetidae</taxon>
        <taxon>Sordariales</taxon>
        <taxon>Podosporaceae</taxon>
        <taxon>Podospora</taxon>
        <taxon>Podospora anserina</taxon>
    </lineage>
</organism>
<feature type="region of interest" description="Disordered" evidence="1">
    <location>
        <begin position="513"/>
        <end position="536"/>
    </location>
</feature>
<feature type="compositionally biased region" description="Low complexity" evidence="1">
    <location>
        <begin position="7"/>
        <end position="24"/>
    </location>
</feature>
<dbReference type="Pfam" id="PF11309">
    <property type="entry name" value="DUF3112"/>
    <property type="match status" value="1"/>
</dbReference>
<feature type="transmembrane region" description="Helical" evidence="2">
    <location>
        <begin position="275"/>
        <end position="293"/>
    </location>
</feature>
<dbReference type="EMBL" id="FO904941">
    <property type="protein sequence ID" value="CDP30843.1"/>
    <property type="molecule type" value="Genomic_DNA"/>
</dbReference>
<feature type="compositionally biased region" description="Acidic residues" evidence="1">
    <location>
        <begin position="520"/>
        <end position="529"/>
    </location>
</feature>
<feature type="transmembrane region" description="Helical" evidence="2">
    <location>
        <begin position="157"/>
        <end position="182"/>
    </location>
</feature>
<name>A0A090D9B4_PODAN</name>
<feature type="transmembrane region" description="Helical" evidence="2">
    <location>
        <begin position="51"/>
        <end position="71"/>
    </location>
</feature>
<feature type="region of interest" description="Disordered" evidence="1">
    <location>
        <begin position="1"/>
        <end position="24"/>
    </location>
</feature>
<dbReference type="PANTHER" id="PTHR35184:SF1">
    <property type="entry name" value="INTEGRAL MEMBRANE PROTEIN"/>
    <property type="match status" value="1"/>
</dbReference>
<keyword evidence="2" id="KW-0472">Membrane</keyword>
<protein>
    <submittedName>
        <fullName evidence="3">Uncharacterized protein</fullName>
    </submittedName>
</protein>
<dbReference type="AlphaFoldDB" id="A0A090D9B4"/>
<feature type="compositionally biased region" description="Low complexity" evidence="1">
    <location>
        <begin position="366"/>
        <end position="392"/>
    </location>
</feature>
<feature type="region of interest" description="Disordered" evidence="1">
    <location>
        <begin position="366"/>
        <end position="410"/>
    </location>
</feature>
<dbReference type="eggNOG" id="ENOG502S0ZE">
    <property type="taxonomic scope" value="Eukaryota"/>
</dbReference>
<feature type="transmembrane region" description="Helical" evidence="2">
    <location>
        <begin position="83"/>
        <end position="105"/>
    </location>
</feature>
<dbReference type="PANTHER" id="PTHR35184">
    <property type="entry name" value="YALI0C10208P"/>
    <property type="match status" value="1"/>
</dbReference>
<dbReference type="InterPro" id="IPR021460">
    <property type="entry name" value="DUF3112"/>
</dbReference>
<dbReference type="Proteomes" id="UP000001197">
    <property type="component" value="Chromosome 6"/>
</dbReference>
<keyword evidence="2" id="KW-0812">Transmembrane</keyword>
<reference evidence="4" key="2">
    <citation type="journal article" date="2014" name="Genetics">
        <title>Maintaining two mating types: Structure of the mating type locus and its role in heterokaryosis in Podospora anserina.</title>
        <authorList>
            <person name="Grognet P."/>
            <person name="Bidard F."/>
            <person name="Kuchly C."/>
            <person name="Tong L.C.H."/>
            <person name="Coppin E."/>
            <person name="Benkhali J.A."/>
            <person name="Couloux A."/>
            <person name="Wincker P."/>
            <person name="Debuchy R."/>
            <person name="Silar P."/>
        </authorList>
    </citation>
    <scope>GENOME REANNOTATION</scope>
    <source>
        <strain evidence="4">S / ATCC MYA-4624 / DSM 980 / FGSC 10383</strain>
    </source>
</reference>